<sequence length="332" mass="33638">MKKPAFALLSLVAAYAGAAPALTAQEVLTQFNLVTLGNVASASHVDGRSFIGGSVVGGEFAGHPNGIKPSSYAGLTVKGSAENIKVNSNGLVVEGSLKFSTVNGGTTAVLAGASGNNFNGLAYIVGAASGNNYNGGLLSPAPSTVAAASSTQFGNVIGGLSTSLSQLASTGSSVSFNGNMATFSAVANSKGLAVFNLSAIDTQVFSKGEFEFNWNGASTVIFNVDETTLSFASNFLGGSAISAGTKAIWNFYKATDLTISNQFGGVVLAPLAKLTNNQNIEGTVLVKQLDQRGEIHSANFGGNISAVPEPQTFALLLAGLGFFACVGTRRRV</sequence>
<gene>
    <name evidence="4" type="ORF">PRZ03_11935</name>
</gene>
<dbReference type="EMBL" id="JAQQXT010000006">
    <property type="protein sequence ID" value="MDC8772283.1"/>
    <property type="molecule type" value="Genomic_DNA"/>
</dbReference>
<dbReference type="Proteomes" id="UP001221189">
    <property type="component" value="Unassembled WGS sequence"/>
</dbReference>
<keyword evidence="1" id="KW-0732">Signal</keyword>
<name>A0ABT5KEF0_9BURK</name>
<dbReference type="NCBIfam" id="TIGR02595">
    <property type="entry name" value="PEP_CTERM"/>
    <property type="match status" value="1"/>
</dbReference>
<dbReference type="InterPro" id="IPR013424">
    <property type="entry name" value="Ice-binding_C"/>
</dbReference>
<proteinExistence type="predicted"/>
<accession>A0ABT5KEF0</accession>
<feature type="domain" description="Choice-of-anchor A" evidence="3">
    <location>
        <begin position="26"/>
        <end position="296"/>
    </location>
</feature>
<dbReference type="Pfam" id="PF07589">
    <property type="entry name" value="PEP-CTERM"/>
    <property type="match status" value="1"/>
</dbReference>
<evidence type="ECO:0000313" key="5">
    <source>
        <dbReference type="Proteomes" id="UP001221189"/>
    </source>
</evidence>
<evidence type="ECO:0000313" key="4">
    <source>
        <dbReference type="EMBL" id="MDC8772283.1"/>
    </source>
</evidence>
<keyword evidence="5" id="KW-1185">Reference proteome</keyword>
<dbReference type="RefSeq" id="WP_273600479.1">
    <property type="nucleotide sequence ID" value="NZ_JAQQXT010000006.1"/>
</dbReference>
<evidence type="ECO:0000256" key="1">
    <source>
        <dbReference type="SAM" id="SignalP"/>
    </source>
</evidence>
<comment type="caution">
    <text evidence="4">The sequence shown here is derived from an EMBL/GenBank/DDBJ whole genome shotgun (WGS) entry which is preliminary data.</text>
</comment>
<feature type="domain" description="Ice-binding protein C-terminal" evidence="2">
    <location>
        <begin position="306"/>
        <end position="331"/>
    </location>
</feature>
<reference evidence="4 5" key="1">
    <citation type="submission" date="2022-10" db="EMBL/GenBank/DDBJ databases">
        <title>Paucibacter sp. hw1 Genome sequencing.</title>
        <authorList>
            <person name="Park S."/>
        </authorList>
    </citation>
    <scope>NUCLEOTIDE SEQUENCE [LARGE SCALE GENOMIC DNA]</scope>
    <source>
        <strain evidence="5">hw1</strain>
    </source>
</reference>
<feature type="chain" id="PRO_5047216412" evidence="1">
    <location>
        <begin position="19"/>
        <end position="332"/>
    </location>
</feature>
<feature type="signal peptide" evidence="1">
    <location>
        <begin position="1"/>
        <end position="18"/>
    </location>
</feature>
<protein>
    <submittedName>
        <fullName evidence="4">Choice-of-anchor A family protein</fullName>
    </submittedName>
</protein>
<evidence type="ECO:0000259" key="3">
    <source>
        <dbReference type="Pfam" id="PF20597"/>
    </source>
</evidence>
<organism evidence="4 5">
    <name type="scientific">Roseateles albus</name>
    <dbReference type="NCBI Taxonomy" id="2987525"/>
    <lineage>
        <taxon>Bacteria</taxon>
        <taxon>Pseudomonadati</taxon>
        <taxon>Pseudomonadota</taxon>
        <taxon>Betaproteobacteria</taxon>
        <taxon>Burkholderiales</taxon>
        <taxon>Sphaerotilaceae</taxon>
        <taxon>Roseateles</taxon>
    </lineage>
</organism>
<dbReference type="NCBIfam" id="TIGR04215">
    <property type="entry name" value="choice_anch_A"/>
    <property type="match status" value="1"/>
</dbReference>
<dbReference type="InterPro" id="IPR026588">
    <property type="entry name" value="Choice_anch_A"/>
</dbReference>
<evidence type="ECO:0000259" key="2">
    <source>
        <dbReference type="Pfam" id="PF07589"/>
    </source>
</evidence>
<dbReference type="Pfam" id="PF20597">
    <property type="entry name" value="pAdhesive_15"/>
    <property type="match status" value="1"/>
</dbReference>